<dbReference type="InterPro" id="IPR001810">
    <property type="entry name" value="F-box_dom"/>
</dbReference>
<organism evidence="2 3">
    <name type="scientific">Cudoniella acicularis</name>
    <dbReference type="NCBI Taxonomy" id="354080"/>
    <lineage>
        <taxon>Eukaryota</taxon>
        <taxon>Fungi</taxon>
        <taxon>Dikarya</taxon>
        <taxon>Ascomycota</taxon>
        <taxon>Pezizomycotina</taxon>
        <taxon>Leotiomycetes</taxon>
        <taxon>Helotiales</taxon>
        <taxon>Tricladiaceae</taxon>
        <taxon>Cudoniella</taxon>
    </lineage>
</organism>
<feature type="domain" description="F-box" evidence="1">
    <location>
        <begin position="14"/>
        <end position="60"/>
    </location>
</feature>
<dbReference type="SUPFAM" id="SSF81383">
    <property type="entry name" value="F-box domain"/>
    <property type="match status" value="1"/>
</dbReference>
<dbReference type="AlphaFoldDB" id="A0A8H4VZM5"/>
<proteinExistence type="predicted"/>
<comment type="caution">
    <text evidence="2">The sequence shown here is derived from an EMBL/GenBank/DDBJ whole genome shotgun (WGS) entry which is preliminary data.</text>
</comment>
<dbReference type="Pfam" id="PF00646">
    <property type="entry name" value="F-box"/>
    <property type="match status" value="1"/>
</dbReference>
<evidence type="ECO:0000313" key="3">
    <source>
        <dbReference type="Proteomes" id="UP000566819"/>
    </source>
</evidence>
<keyword evidence="3" id="KW-1185">Reference proteome</keyword>
<evidence type="ECO:0000259" key="1">
    <source>
        <dbReference type="PROSITE" id="PS50181"/>
    </source>
</evidence>
<dbReference type="OrthoDB" id="3559399at2759"/>
<protein>
    <recommendedName>
        <fullName evidence="1">F-box domain-containing protein</fullName>
    </recommendedName>
</protein>
<accession>A0A8H4VZM5</accession>
<dbReference type="InterPro" id="IPR036047">
    <property type="entry name" value="F-box-like_dom_sf"/>
</dbReference>
<reference evidence="2 3" key="1">
    <citation type="submission" date="2020-03" db="EMBL/GenBank/DDBJ databases">
        <title>Draft Genome Sequence of Cudoniella acicularis.</title>
        <authorList>
            <person name="Buettner E."/>
            <person name="Kellner H."/>
        </authorList>
    </citation>
    <scope>NUCLEOTIDE SEQUENCE [LARGE SCALE GENOMIC DNA]</scope>
    <source>
        <strain evidence="2 3">DSM 108380</strain>
    </source>
</reference>
<dbReference type="PROSITE" id="PS50181">
    <property type="entry name" value="FBOX"/>
    <property type="match status" value="1"/>
</dbReference>
<dbReference type="EMBL" id="JAAMPI010000849">
    <property type="protein sequence ID" value="KAF4628182.1"/>
    <property type="molecule type" value="Genomic_DNA"/>
</dbReference>
<evidence type="ECO:0000313" key="2">
    <source>
        <dbReference type="EMBL" id="KAF4628182.1"/>
    </source>
</evidence>
<sequence>MSQQSLQSPQSPKYLQLDDLPVEIIRRIAANGPFTSALSLRRVNRSLHRACSDWTVFRGVIENNGNGRHGQFCSSPFCAFAFQYITQGDPLPLAPFTKQLIQAHYPGAREIGVATWFCLAASSISTHLSPENNEARIKFYLDLREDPEEASDELDLDLNLNISIIPWIANMNEPLGFSRGHVPDRYCPITVVLPIAYRALSVLHPEISLAIAKGTISKHTYTMIQIPVPATLPIPPSAFDIPFASFMKIPAPLSPDCVEQFGKCHLPAMTAPSFLESGTWTGYLCGSLDAPFKTTPTWNAPMRDLTFTTTAQEEDSNILNFRSNNSHLGVFGSFHLKGQMWRDSGKMNLVVSWDSEPQKFFFQAVMCPFGIIGSFGESTDGLWMWFWKSEWTGGKEVEW</sequence>
<dbReference type="CDD" id="cd09917">
    <property type="entry name" value="F-box_SF"/>
    <property type="match status" value="1"/>
</dbReference>
<name>A0A8H4VZM5_9HELO</name>
<dbReference type="Proteomes" id="UP000566819">
    <property type="component" value="Unassembled WGS sequence"/>
</dbReference>
<gene>
    <name evidence="2" type="ORF">G7Y89_g9970</name>
</gene>